<dbReference type="PANTHER" id="PTHR46394">
    <property type="entry name" value="ANNEXIN"/>
    <property type="match status" value="1"/>
</dbReference>
<name>A0A6C0KEP8_9ZZZZ</name>
<dbReference type="InterPro" id="IPR016035">
    <property type="entry name" value="Acyl_Trfase/lysoPLipase"/>
</dbReference>
<dbReference type="InterPro" id="IPR002641">
    <property type="entry name" value="PNPLA_dom"/>
</dbReference>
<reference evidence="3" key="1">
    <citation type="journal article" date="2020" name="Nature">
        <title>Giant virus diversity and host interactions through global metagenomics.</title>
        <authorList>
            <person name="Schulz F."/>
            <person name="Roux S."/>
            <person name="Paez-Espino D."/>
            <person name="Jungbluth S."/>
            <person name="Walsh D.A."/>
            <person name="Denef V.J."/>
            <person name="McMahon K.D."/>
            <person name="Konstantinidis K.T."/>
            <person name="Eloe-Fadrosh E.A."/>
            <person name="Kyrpides N.C."/>
            <person name="Woyke T."/>
        </authorList>
    </citation>
    <scope>NUCLEOTIDE SEQUENCE</scope>
    <source>
        <strain evidence="3">GVMAG-S-3300011013-78</strain>
    </source>
</reference>
<sequence>MIKHIVLNGGAYLGLLELGALYTLEESKFYELSNIKTIYGTSIGGFIGALLCLKMDWNDILEYFVHRPWHKLFNIKPQMIFDVIQSKGLLNKDIIKGSFENLLQSQDLSVHITLKEFYDFSQIELHLFTIQLNSFTLVDISYKTHPELELIDAIYMTCCIPYIFEPAYVNGEFYIDGGLMCSYPLNHCVNNNAQLNEILAFRLKDTNNTSNKITTESNIFEYAYYLHSMICKEEKEIIIPYEVIIHCHELNIKDGYEILTQMEKREDLIEKGKEYGKLFLSYTKNK</sequence>
<organism evidence="3">
    <name type="scientific">viral metagenome</name>
    <dbReference type="NCBI Taxonomy" id="1070528"/>
    <lineage>
        <taxon>unclassified sequences</taxon>
        <taxon>metagenomes</taxon>
        <taxon>organismal metagenomes</taxon>
    </lineage>
</organism>
<proteinExistence type="predicted"/>
<evidence type="ECO:0000259" key="2">
    <source>
        <dbReference type="PROSITE" id="PS51635"/>
    </source>
</evidence>
<dbReference type="SUPFAM" id="SSF52151">
    <property type="entry name" value="FabD/lysophospholipase-like"/>
    <property type="match status" value="1"/>
</dbReference>
<dbReference type="InterPro" id="IPR052580">
    <property type="entry name" value="Lipid_Hydrolase"/>
</dbReference>
<keyword evidence="1" id="KW-0443">Lipid metabolism</keyword>
<feature type="domain" description="PNPLA" evidence="2">
    <location>
        <begin position="5"/>
        <end position="189"/>
    </location>
</feature>
<dbReference type="GO" id="GO:0006629">
    <property type="term" value="P:lipid metabolic process"/>
    <property type="evidence" value="ECO:0007669"/>
    <property type="project" value="UniProtKB-KW"/>
</dbReference>
<protein>
    <recommendedName>
        <fullName evidence="2">PNPLA domain-containing protein</fullName>
    </recommendedName>
</protein>
<dbReference type="AlphaFoldDB" id="A0A6C0KEP8"/>
<dbReference type="PANTHER" id="PTHR46394:SF1">
    <property type="entry name" value="PNPLA DOMAIN-CONTAINING PROTEIN"/>
    <property type="match status" value="1"/>
</dbReference>
<dbReference type="Pfam" id="PF01734">
    <property type="entry name" value="Patatin"/>
    <property type="match status" value="1"/>
</dbReference>
<evidence type="ECO:0000256" key="1">
    <source>
        <dbReference type="ARBA" id="ARBA00023098"/>
    </source>
</evidence>
<dbReference type="EMBL" id="MN740876">
    <property type="protein sequence ID" value="QHU16109.1"/>
    <property type="molecule type" value="Genomic_DNA"/>
</dbReference>
<accession>A0A6C0KEP8</accession>
<dbReference type="Gene3D" id="3.40.1090.10">
    <property type="entry name" value="Cytosolic phospholipase A2 catalytic domain"/>
    <property type="match status" value="1"/>
</dbReference>
<evidence type="ECO:0000313" key="3">
    <source>
        <dbReference type="EMBL" id="QHU16109.1"/>
    </source>
</evidence>
<dbReference type="PROSITE" id="PS51635">
    <property type="entry name" value="PNPLA"/>
    <property type="match status" value="1"/>
</dbReference>